<name>A0A4Z1FW92_9HELO</name>
<organism evidence="1 2">
    <name type="scientific">Botrytis paeoniae</name>
    <dbReference type="NCBI Taxonomy" id="278948"/>
    <lineage>
        <taxon>Eukaryota</taxon>
        <taxon>Fungi</taxon>
        <taxon>Dikarya</taxon>
        <taxon>Ascomycota</taxon>
        <taxon>Pezizomycotina</taxon>
        <taxon>Leotiomycetes</taxon>
        <taxon>Helotiales</taxon>
        <taxon>Sclerotiniaceae</taxon>
        <taxon>Botrytis</taxon>
    </lineage>
</organism>
<accession>A0A4Z1FW92</accession>
<sequence length="498" mass="56133">MMESSNSNLLYERGAIPWFSDHMRIGAGFDIQNFQTVRSPFRCLSSDANSERSRAGASISIDRQVIRDQESLQKYVSSSTRVLASGLPVASMQLSLDCLKSAKCDSNNATVILHATVTLPPDLYQDQMVPLPEASNFLEQATRGDITFGKTFQEKYGQYCITGQRRRSSFFAVSTYSSESKEDLDQYVAGVSASFKTPKFSFSATTKVEIGHAMASKNIRERHQICVVGIDPGNMSSRLSTIDLQAAWVDFLEYFKPTPYLALMTPYIDLNIPLPRPTTTHIVPRGFEAASELIFALQLTAQAHGMIKARAAVEEVVNQSLRVCDVQSWLVLPPAQTAASVARLQRVQAQLVTIWHDRLMLLNTWRSLNLTANDWGWFHWNKACHTRLWKIGLCPSDVPESIRSEITAHEQQWHIESKWNGLPECQYEKVIYDLPGRIIIGAQVSNFWAEDGTNGWFKRILGGLDCHNFGVEFKTQHYRGGSWGLTLWSVDWELYQSA</sequence>
<evidence type="ECO:0008006" key="3">
    <source>
        <dbReference type="Google" id="ProtNLM"/>
    </source>
</evidence>
<evidence type="ECO:0000313" key="1">
    <source>
        <dbReference type="EMBL" id="TGO28986.1"/>
    </source>
</evidence>
<proteinExistence type="predicted"/>
<dbReference type="AlphaFoldDB" id="A0A4Z1FW92"/>
<dbReference type="EMBL" id="PQXI01000020">
    <property type="protein sequence ID" value="TGO28986.1"/>
    <property type="molecule type" value="Genomic_DNA"/>
</dbReference>
<protein>
    <recommendedName>
        <fullName evidence="3">MACPF domain-containing protein</fullName>
    </recommendedName>
</protein>
<evidence type="ECO:0000313" key="2">
    <source>
        <dbReference type="Proteomes" id="UP000297910"/>
    </source>
</evidence>
<reference evidence="1 2" key="1">
    <citation type="submission" date="2017-12" db="EMBL/GenBank/DDBJ databases">
        <title>Comparative genomics of Botrytis spp.</title>
        <authorList>
            <person name="Valero-Jimenez C.A."/>
            <person name="Tapia P."/>
            <person name="Veloso J."/>
            <person name="Silva-Moreno E."/>
            <person name="Staats M."/>
            <person name="Valdes J.H."/>
            <person name="Van Kan J.A.L."/>
        </authorList>
    </citation>
    <scope>NUCLEOTIDE SEQUENCE [LARGE SCALE GENOMIC DNA]</scope>
    <source>
        <strain evidence="1 2">Bp0003</strain>
    </source>
</reference>
<comment type="caution">
    <text evidence="1">The sequence shown here is derived from an EMBL/GenBank/DDBJ whole genome shotgun (WGS) entry which is preliminary data.</text>
</comment>
<gene>
    <name evidence="1" type="ORF">BPAE_0020g00310</name>
</gene>
<dbReference type="Proteomes" id="UP000297910">
    <property type="component" value="Unassembled WGS sequence"/>
</dbReference>
<keyword evidence="2" id="KW-1185">Reference proteome</keyword>